<evidence type="ECO:0000313" key="3">
    <source>
        <dbReference type="Proteomes" id="UP000501690"/>
    </source>
</evidence>
<dbReference type="PANTHER" id="PTHR36608:SF1">
    <property type="entry name" value="POLYPHENOL OXIDASE C, CHLOROPLASTIC-LIKE"/>
    <property type="match status" value="1"/>
</dbReference>
<dbReference type="AlphaFoldDB" id="A0A4D6KSA7"/>
<sequence>MSFGGGATLAAETSKKTKFPVVFDSSVSTMVKRPKKSRNEKEKEEEEEVLVIEGIEFERELV</sequence>
<organism evidence="2 3">
    <name type="scientific">Vigna unguiculata</name>
    <name type="common">Cowpea</name>
    <dbReference type="NCBI Taxonomy" id="3917"/>
    <lineage>
        <taxon>Eukaryota</taxon>
        <taxon>Viridiplantae</taxon>
        <taxon>Streptophyta</taxon>
        <taxon>Embryophyta</taxon>
        <taxon>Tracheophyta</taxon>
        <taxon>Spermatophyta</taxon>
        <taxon>Magnoliopsida</taxon>
        <taxon>eudicotyledons</taxon>
        <taxon>Gunneridae</taxon>
        <taxon>Pentapetalae</taxon>
        <taxon>rosids</taxon>
        <taxon>fabids</taxon>
        <taxon>Fabales</taxon>
        <taxon>Fabaceae</taxon>
        <taxon>Papilionoideae</taxon>
        <taxon>50 kb inversion clade</taxon>
        <taxon>NPAAA clade</taxon>
        <taxon>indigoferoid/millettioid clade</taxon>
        <taxon>Phaseoleae</taxon>
        <taxon>Vigna</taxon>
    </lineage>
</organism>
<dbReference type="Pfam" id="PF12143">
    <property type="entry name" value="PPO1_KFDV"/>
    <property type="match status" value="1"/>
</dbReference>
<dbReference type="GO" id="GO:0004097">
    <property type="term" value="F:catechol oxidase activity"/>
    <property type="evidence" value="ECO:0007669"/>
    <property type="project" value="InterPro"/>
</dbReference>
<evidence type="ECO:0000313" key="2">
    <source>
        <dbReference type="EMBL" id="QCD76724.1"/>
    </source>
</evidence>
<accession>A0A4D6KSA7</accession>
<gene>
    <name evidence="2" type="ORF">DEO72_LG1g345</name>
</gene>
<reference evidence="2 3" key="1">
    <citation type="submission" date="2019-04" db="EMBL/GenBank/DDBJ databases">
        <title>An improved genome assembly and genetic linkage map for asparagus bean, Vigna unguiculata ssp. sesquipedialis.</title>
        <authorList>
            <person name="Xia Q."/>
            <person name="Zhang R."/>
            <person name="Dong Y."/>
        </authorList>
    </citation>
    <scope>NUCLEOTIDE SEQUENCE [LARGE SCALE GENOMIC DNA]</scope>
    <source>
        <tissue evidence="2">Leaf</tissue>
    </source>
</reference>
<dbReference type="EMBL" id="CP039345">
    <property type="protein sequence ID" value="QCD76724.1"/>
    <property type="molecule type" value="Genomic_DNA"/>
</dbReference>
<dbReference type="InterPro" id="IPR022740">
    <property type="entry name" value="Polyphenol_oxidase_C"/>
</dbReference>
<name>A0A4D6KSA7_VIGUN</name>
<feature type="domain" description="Polyphenol oxidase C-terminal" evidence="1">
    <location>
        <begin position="19"/>
        <end position="60"/>
    </location>
</feature>
<dbReference type="Proteomes" id="UP000501690">
    <property type="component" value="Linkage Group LG1"/>
</dbReference>
<keyword evidence="3" id="KW-1185">Reference proteome</keyword>
<evidence type="ECO:0000259" key="1">
    <source>
        <dbReference type="Pfam" id="PF12143"/>
    </source>
</evidence>
<dbReference type="PANTHER" id="PTHR36608">
    <property type="entry name" value="POLYPHENOL OXIDASE C, CHLOROPLASTIC-LIKE"/>
    <property type="match status" value="1"/>
</dbReference>
<proteinExistence type="predicted"/>
<protein>
    <submittedName>
        <fullName evidence="2">Polyphenol oxidase</fullName>
    </submittedName>
</protein>